<comment type="similarity">
    <text evidence="1 2">Belongs to the phD/YefM antitoxin family.</text>
</comment>
<dbReference type="Proteomes" id="UP000295517">
    <property type="component" value="Chromosome"/>
</dbReference>
<protein>
    <recommendedName>
        <fullName evidence="2">Antitoxin</fullName>
    </recommendedName>
</protein>
<reference evidence="3 4" key="1">
    <citation type="submission" date="2019-03" db="EMBL/GenBank/DDBJ databases">
        <title>Diverse conjugative elements silence natural transformation in Legionella species.</title>
        <authorList>
            <person name="Durieux I."/>
            <person name="Ginevra C."/>
            <person name="Attaiech L."/>
            <person name="Picq K."/>
            <person name="Juan P.A."/>
            <person name="Jarraud S."/>
            <person name="Charpentier X."/>
        </authorList>
    </citation>
    <scope>NUCLEOTIDE SEQUENCE [LARGE SCALE GENOMIC DNA]</scope>
    <source>
        <strain evidence="3 4">HL-0427-4011</strain>
    </source>
</reference>
<evidence type="ECO:0000313" key="4">
    <source>
        <dbReference type="Proteomes" id="UP000295517"/>
    </source>
</evidence>
<evidence type="ECO:0000256" key="1">
    <source>
        <dbReference type="ARBA" id="ARBA00009981"/>
    </source>
</evidence>
<dbReference type="RefSeq" id="WP_135059435.1">
    <property type="nucleotide sequence ID" value="NZ_CP038254.1"/>
</dbReference>
<dbReference type="Gene3D" id="3.40.1620.10">
    <property type="entry name" value="YefM-like domain"/>
    <property type="match status" value="1"/>
</dbReference>
<dbReference type="NCBIfam" id="TIGR01552">
    <property type="entry name" value="phd_fam"/>
    <property type="match status" value="1"/>
</dbReference>
<dbReference type="SUPFAM" id="SSF143120">
    <property type="entry name" value="YefM-like"/>
    <property type="match status" value="1"/>
</dbReference>
<name>A0AAX1ECY2_9GAMM</name>
<evidence type="ECO:0000256" key="2">
    <source>
        <dbReference type="RuleBase" id="RU362080"/>
    </source>
</evidence>
<proteinExistence type="inferred from homology"/>
<dbReference type="InterPro" id="IPR006442">
    <property type="entry name" value="Antitoxin_Phd/YefM"/>
</dbReference>
<dbReference type="AlphaFoldDB" id="A0AAX1ECY2"/>
<comment type="function">
    <text evidence="2">Antitoxin component of a type II toxin-antitoxin (TA) system.</text>
</comment>
<evidence type="ECO:0000313" key="3">
    <source>
        <dbReference type="EMBL" id="QBR82919.1"/>
    </source>
</evidence>
<organism evidence="3 4">
    <name type="scientific">Legionella israelensis</name>
    <dbReference type="NCBI Taxonomy" id="454"/>
    <lineage>
        <taxon>Bacteria</taxon>
        <taxon>Pseudomonadati</taxon>
        <taxon>Pseudomonadota</taxon>
        <taxon>Gammaproteobacteria</taxon>
        <taxon>Legionellales</taxon>
        <taxon>Legionellaceae</taxon>
        <taxon>Legionella</taxon>
    </lineage>
</organism>
<sequence>MKTVSYTNMREHLAEIMEEVAQGEEICFTRKGHEPFIFKKVRTPTDQELEVAKKLKREKTIAKLKARHEKTLDLLADK</sequence>
<dbReference type="EMBL" id="CP038254">
    <property type="protein sequence ID" value="QBR82919.1"/>
    <property type="molecule type" value="Genomic_DNA"/>
</dbReference>
<accession>A0AAX1ECY2</accession>
<dbReference type="InterPro" id="IPR036165">
    <property type="entry name" value="YefM-like_sf"/>
</dbReference>
<dbReference type="Pfam" id="PF02604">
    <property type="entry name" value="PhdYeFM_antitox"/>
    <property type="match status" value="1"/>
</dbReference>
<gene>
    <name evidence="3" type="ORF">E3983_00215</name>
</gene>